<dbReference type="Pfam" id="PF04016">
    <property type="entry name" value="DUF364"/>
    <property type="match status" value="1"/>
</dbReference>
<dbReference type="EMBL" id="CP054140">
    <property type="protein sequence ID" value="QQG66152.1"/>
    <property type="molecule type" value="Genomic_DNA"/>
</dbReference>
<dbReference type="Proteomes" id="UP000596092">
    <property type="component" value="Chromosome"/>
</dbReference>
<dbReference type="Gene3D" id="3.30.390.100">
    <property type="match status" value="1"/>
</dbReference>
<dbReference type="RefSeq" id="WP_199262013.1">
    <property type="nucleotide sequence ID" value="NZ_CP054140.1"/>
</dbReference>
<dbReference type="KEGG" id="dog:HP555_09880"/>
<dbReference type="SUPFAM" id="SSF159713">
    <property type="entry name" value="Dhaf3308-like"/>
    <property type="match status" value="1"/>
</dbReference>
<dbReference type="Pfam" id="PF13938">
    <property type="entry name" value="DUF4213"/>
    <property type="match status" value="1"/>
</dbReference>
<evidence type="ECO:0008006" key="5">
    <source>
        <dbReference type="Google" id="ProtNLM"/>
    </source>
</evidence>
<organism evidence="3 4">
    <name type="scientific">Desulfobulbus oligotrophicus</name>
    <dbReference type="NCBI Taxonomy" id="1909699"/>
    <lineage>
        <taxon>Bacteria</taxon>
        <taxon>Pseudomonadati</taxon>
        <taxon>Thermodesulfobacteriota</taxon>
        <taxon>Desulfobulbia</taxon>
        <taxon>Desulfobulbales</taxon>
        <taxon>Desulfobulbaceae</taxon>
        <taxon>Desulfobulbus</taxon>
    </lineage>
</organism>
<sequence>MQLGNPQHPIYSQLLHSAQEILADETVQECAIGKKCVAVATERGVGLAFTTDSAWKMIRQTNIRALEKRLQSCPLRLLLPHYLQDDPLHCALALAAINSLLLSVSGDPCQEKWIDSLKKGQKLALIGHFRPLLEELHNRGFEPIIFELLPLRGTFPPERAVDLLPLCDAVLITGSTFANKTIHNYLPHIHPEADVWISGPSTPLADFLLDRFSLGSRVVCNRQVVLEAVRTGAGMRNLKQVMCKVVRKRNQTVS</sequence>
<reference evidence="3 4" key="1">
    <citation type="submission" date="2020-05" db="EMBL/GenBank/DDBJ databases">
        <title>Complete genome of Desulfobulbus oligotrophicus.</title>
        <authorList>
            <person name="Podar M."/>
        </authorList>
    </citation>
    <scope>NUCLEOTIDE SEQUENCE [LARGE SCALE GENOMIC DNA]</scope>
    <source>
        <strain evidence="3 4">Prop6</strain>
    </source>
</reference>
<evidence type="ECO:0000259" key="2">
    <source>
        <dbReference type="Pfam" id="PF13938"/>
    </source>
</evidence>
<keyword evidence="4" id="KW-1185">Reference proteome</keyword>
<proteinExistence type="predicted"/>
<protein>
    <recommendedName>
        <fullName evidence="5">Heavy-metal chelation domain-containing protein</fullName>
    </recommendedName>
</protein>
<gene>
    <name evidence="3" type="ORF">HP555_09880</name>
</gene>
<dbReference type="Gene3D" id="3.40.50.11590">
    <property type="match status" value="1"/>
</dbReference>
<feature type="domain" description="Putative heavy-metal chelation" evidence="1">
    <location>
        <begin position="116"/>
        <end position="246"/>
    </location>
</feature>
<evidence type="ECO:0000313" key="3">
    <source>
        <dbReference type="EMBL" id="QQG66152.1"/>
    </source>
</evidence>
<evidence type="ECO:0000259" key="1">
    <source>
        <dbReference type="Pfam" id="PF04016"/>
    </source>
</evidence>
<dbReference type="InterPro" id="IPR007161">
    <property type="entry name" value="DUF364"/>
</dbReference>
<dbReference type="AlphaFoldDB" id="A0A7T5VE89"/>
<name>A0A7T5VE89_9BACT</name>
<evidence type="ECO:0000313" key="4">
    <source>
        <dbReference type="Proteomes" id="UP000596092"/>
    </source>
</evidence>
<accession>A0A7T5VE89</accession>
<dbReference type="InterPro" id="IPR025251">
    <property type="entry name" value="DUF4213"/>
</dbReference>
<feature type="domain" description="DUF4213" evidence="2">
    <location>
        <begin position="19"/>
        <end position="101"/>
    </location>
</feature>